<feature type="non-terminal residue" evidence="1">
    <location>
        <position position="1"/>
    </location>
</feature>
<dbReference type="OrthoDB" id="2789562at2759"/>
<keyword evidence="2" id="KW-1185">Reference proteome</keyword>
<protein>
    <submittedName>
        <fullName evidence="1">Uncharacterized protein</fullName>
    </submittedName>
</protein>
<dbReference type="HOGENOM" id="CLU_1997935_0_0_1"/>
<gene>
    <name evidence="1" type="ORF">FOMPIDRAFT_1079436</name>
</gene>
<sequence>SSRSVSTPRWPFDAARSTGTTCTPLLAALLASSVIDEVETSSDFADVKRYIRSQYTVDAEGRTTGASMFWVYPAGYWGPYRETEEGGVKQHGLLVTIESGAKVEEAVKAIRDSLPEEGTAHIHVA</sequence>
<reference evidence="1 2" key="1">
    <citation type="journal article" date="2012" name="Science">
        <title>The Paleozoic origin of enzymatic lignin decomposition reconstructed from 31 fungal genomes.</title>
        <authorList>
            <person name="Floudas D."/>
            <person name="Binder M."/>
            <person name="Riley R."/>
            <person name="Barry K."/>
            <person name="Blanchette R.A."/>
            <person name="Henrissat B."/>
            <person name="Martinez A.T."/>
            <person name="Otillar R."/>
            <person name="Spatafora J.W."/>
            <person name="Yadav J.S."/>
            <person name="Aerts A."/>
            <person name="Benoit I."/>
            <person name="Boyd A."/>
            <person name="Carlson A."/>
            <person name="Copeland A."/>
            <person name="Coutinho P.M."/>
            <person name="de Vries R.P."/>
            <person name="Ferreira P."/>
            <person name="Findley K."/>
            <person name="Foster B."/>
            <person name="Gaskell J."/>
            <person name="Glotzer D."/>
            <person name="Gorecki P."/>
            <person name="Heitman J."/>
            <person name="Hesse C."/>
            <person name="Hori C."/>
            <person name="Igarashi K."/>
            <person name="Jurgens J.A."/>
            <person name="Kallen N."/>
            <person name="Kersten P."/>
            <person name="Kohler A."/>
            <person name="Kuees U."/>
            <person name="Kumar T.K.A."/>
            <person name="Kuo A."/>
            <person name="LaButti K."/>
            <person name="Larrondo L.F."/>
            <person name="Lindquist E."/>
            <person name="Ling A."/>
            <person name="Lombard V."/>
            <person name="Lucas S."/>
            <person name="Lundell T."/>
            <person name="Martin R."/>
            <person name="McLaughlin D.J."/>
            <person name="Morgenstern I."/>
            <person name="Morin E."/>
            <person name="Murat C."/>
            <person name="Nagy L.G."/>
            <person name="Nolan M."/>
            <person name="Ohm R.A."/>
            <person name="Patyshakuliyeva A."/>
            <person name="Rokas A."/>
            <person name="Ruiz-Duenas F.J."/>
            <person name="Sabat G."/>
            <person name="Salamov A."/>
            <person name="Samejima M."/>
            <person name="Schmutz J."/>
            <person name="Slot J.C."/>
            <person name="St John F."/>
            <person name="Stenlid J."/>
            <person name="Sun H."/>
            <person name="Sun S."/>
            <person name="Syed K."/>
            <person name="Tsang A."/>
            <person name="Wiebenga A."/>
            <person name="Young D."/>
            <person name="Pisabarro A."/>
            <person name="Eastwood D.C."/>
            <person name="Martin F."/>
            <person name="Cullen D."/>
            <person name="Grigoriev I.V."/>
            <person name="Hibbett D.S."/>
        </authorList>
    </citation>
    <scope>NUCLEOTIDE SEQUENCE</scope>
    <source>
        <strain evidence="2">FP-58527</strain>
    </source>
</reference>
<accession>S8E418</accession>
<evidence type="ECO:0000313" key="1">
    <source>
        <dbReference type="EMBL" id="EPS98138.1"/>
    </source>
</evidence>
<dbReference type="InParanoid" id="S8E418"/>
<proteinExistence type="predicted"/>
<dbReference type="Proteomes" id="UP000015241">
    <property type="component" value="Unassembled WGS sequence"/>
</dbReference>
<evidence type="ECO:0000313" key="2">
    <source>
        <dbReference type="Proteomes" id="UP000015241"/>
    </source>
</evidence>
<name>S8E418_FOMSC</name>
<dbReference type="eggNOG" id="ENOG502SR1C">
    <property type="taxonomic scope" value="Eukaryota"/>
</dbReference>
<feature type="non-terminal residue" evidence="1">
    <location>
        <position position="125"/>
    </location>
</feature>
<organism evidence="1 2">
    <name type="scientific">Fomitopsis schrenkii</name>
    <name type="common">Brown rot fungus</name>
    <dbReference type="NCBI Taxonomy" id="2126942"/>
    <lineage>
        <taxon>Eukaryota</taxon>
        <taxon>Fungi</taxon>
        <taxon>Dikarya</taxon>
        <taxon>Basidiomycota</taxon>
        <taxon>Agaricomycotina</taxon>
        <taxon>Agaricomycetes</taxon>
        <taxon>Polyporales</taxon>
        <taxon>Fomitopsis</taxon>
    </lineage>
</organism>
<dbReference type="EMBL" id="KE504168">
    <property type="protein sequence ID" value="EPS98138.1"/>
    <property type="molecule type" value="Genomic_DNA"/>
</dbReference>
<dbReference type="AlphaFoldDB" id="S8E418"/>